<reference evidence="1" key="1">
    <citation type="submission" date="2021-01" db="EMBL/GenBank/DDBJ databases">
        <title>Chromosome-level genome assembly of a human fungal pathogen reveals clustering of transcriptionally co-regulated genes.</title>
        <authorList>
            <person name="Voorhies M."/>
            <person name="Cohen S."/>
            <person name="Shea T.P."/>
            <person name="Petrus S."/>
            <person name="Munoz J.F."/>
            <person name="Poplawski S."/>
            <person name="Goldman W.E."/>
            <person name="Michael T."/>
            <person name="Cuomo C.A."/>
            <person name="Sil A."/>
            <person name="Beyhan S."/>
        </authorList>
    </citation>
    <scope>NUCLEOTIDE SEQUENCE</scope>
    <source>
        <strain evidence="1">H88</strain>
    </source>
</reference>
<name>A0A8A1LVS7_AJEC8</name>
<dbReference type="AlphaFoldDB" id="A0A8A1LVS7"/>
<proteinExistence type="predicted"/>
<sequence>MTQGIVIVIREQGQINRMMIQRHLQYILIEHATRYIMTTYDSSLFAHFFGAGLSVPGSRDVSDYCGEVMSGDGRSQESKN</sequence>
<gene>
    <name evidence="1" type="ORF">I7I53_12203</name>
</gene>
<dbReference type="Proteomes" id="UP000663419">
    <property type="component" value="Chromosome 6"/>
</dbReference>
<organism evidence="1 2">
    <name type="scientific">Ajellomyces capsulatus (strain H88)</name>
    <name type="common">Darling's disease fungus</name>
    <name type="synonym">Histoplasma capsulatum</name>
    <dbReference type="NCBI Taxonomy" id="544711"/>
    <lineage>
        <taxon>Eukaryota</taxon>
        <taxon>Fungi</taxon>
        <taxon>Dikarya</taxon>
        <taxon>Ascomycota</taxon>
        <taxon>Pezizomycotina</taxon>
        <taxon>Eurotiomycetes</taxon>
        <taxon>Eurotiomycetidae</taxon>
        <taxon>Onygenales</taxon>
        <taxon>Ajellomycetaceae</taxon>
        <taxon>Histoplasma</taxon>
    </lineage>
</organism>
<evidence type="ECO:0000313" key="2">
    <source>
        <dbReference type="Proteomes" id="UP000663419"/>
    </source>
</evidence>
<protein>
    <submittedName>
        <fullName evidence="1">Uncharacterized protein</fullName>
    </submittedName>
</protein>
<evidence type="ECO:0000313" key="1">
    <source>
        <dbReference type="EMBL" id="QSS57881.1"/>
    </source>
</evidence>
<accession>A0A8A1LVS7</accession>
<dbReference type="EMBL" id="CP069107">
    <property type="protein sequence ID" value="QSS57881.1"/>
    <property type="molecule type" value="Genomic_DNA"/>
</dbReference>
<dbReference type="VEuPathDB" id="FungiDB:I7I53_12203"/>